<dbReference type="EMBL" id="JABSTR010000007">
    <property type="protein sequence ID" value="KAH9375038.1"/>
    <property type="molecule type" value="Genomic_DNA"/>
</dbReference>
<keyword evidence="2" id="KW-1185">Reference proteome</keyword>
<sequence length="104" mass="11588">MVGIEMSEVDHLRPSDSTGWWAHCVEDDFVVKVTDAEKYLIRDDIALQILLAKTMAPYGCSDPNCVPRGEVYFTTGEFVVTNVDRLLLLNPEQHQFSGSLSALA</sequence>
<evidence type="ECO:0000313" key="2">
    <source>
        <dbReference type="Proteomes" id="UP000821853"/>
    </source>
</evidence>
<dbReference type="Proteomes" id="UP000821853">
    <property type="component" value="Chromosome 5"/>
</dbReference>
<evidence type="ECO:0000313" key="1">
    <source>
        <dbReference type="EMBL" id="KAH9375038.1"/>
    </source>
</evidence>
<dbReference type="AlphaFoldDB" id="A0A9J6G9H2"/>
<reference evidence="1 2" key="1">
    <citation type="journal article" date="2020" name="Cell">
        <title>Large-Scale Comparative Analyses of Tick Genomes Elucidate Their Genetic Diversity and Vector Capacities.</title>
        <authorList>
            <consortium name="Tick Genome and Microbiome Consortium (TIGMIC)"/>
            <person name="Jia N."/>
            <person name="Wang J."/>
            <person name="Shi W."/>
            <person name="Du L."/>
            <person name="Sun Y."/>
            <person name="Zhan W."/>
            <person name="Jiang J.F."/>
            <person name="Wang Q."/>
            <person name="Zhang B."/>
            <person name="Ji P."/>
            <person name="Bell-Sakyi L."/>
            <person name="Cui X.M."/>
            <person name="Yuan T.T."/>
            <person name="Jiang B.G."/>
            <person name="Yang W.F."/>
            <person name="Lam T.T."/>
            <person name="Chang Q.C."/>
            <person name="Ding S.J."/>
            <person name="Wang X.J."/>
            <person name="Zhu J.G."/>
            <person name="Ruan X.D."/>
            <person name="Zhao L."/>
            <person name="Wei J.T."/>
            <person name="Ye R.Z."/>
            <person name="Que T.C."/>
            <person name="Du C.H."/>
            <person name="Zhou Y.H."/>
            <person name="Cheng J.X."/>
            <person name="Dai P.F."/>
            <person name="Guo W.B."/>
            <person name="Han X.H."/>
            <person name="Huang E.J."/>
            <person name="Li L.F."/>
            <person name="Wei W."/>
            <person name="Gao Y.C."/>
            <person name="Liu J.Z."/>
            <person name="Shao H.Z."/>
            <person name="Wang X."/>
            <person name="Wang C.C."/>
            <person name="Yang T.C."/>
            <person name="Huo Q.B."/>
            <person name="Li W."/>
            <person name="Chen H.Y."/>
            <person name="Chen S.E."/>
            <person name="Zhou L.G."/>
            <person name="Ni X.B."/>
            <person name="Tian J.H."/>
            <person name="Sheng Y."/>
            <person name="Liu T."/>
            <person name="Pan Y.S."/>
            <person name="Xia L.Y."/>
            <person name="Li J."/>
            <person name="Zhao F."/>
            <person name="Cao W.C."/>
        </authorList>
    </citation>
    <scope>NUCLEOTIDE SEQUENCE [LARGE SCALE GENOMIC DNA]</scope>
    <source>
        <strain evidence="1">HaeL-2018</strain>
    </source>
</reference>
<comment type="caution">
    <text evidence="1">The sequence shown here is derived from an EMBL/GenBank/DDBJ whole genome shotgun (WGS) entry which is preliminary data.</text>
</comment>
<gene>
    <name evidence="1" type="ORF">HPB48_020634</name>
</gene>
<name>A0A9J6G9H2_HAELO</name>
<accession>A0A9J6G9H2</accession>
<proteinExistence type="predicted"/>
<dbReference type="VEuPathDB" id="VectorBase:HLOH_062209"/>
<protein>
    <submittedName>
        <fullName evidence="1">Uncharacterized protein</fullName>
    </submittedName>
</protein>
<organism evidence="1 2">
    <name type="scientific">Haemaphysalis longicornis</name>
    <name type="common">Bush tick</name>
    <dbReference type="NCBI Taxonomy" id="44386"/>
    <lineage>
        <taxon>Eukaryota</taxon>
        <taxon>Metazoa</taxon>
        <taxon>Ecdysozoa</taxon>
        <taxon>Arthropoda</taxon>
        <taxon>Chelicerata</taxon>
        <taxon>Arachnida</taxon>
        <taxon>Acari</taxon>
        <taxon>Parasitiformes</taxon>
        <taxon>Ixodida</taxon>
        <taxon>Ixodoidea</taxon>
        <taxon>Ixodidae</taxon>
        <taxon>Haemaphysalinae</taxon>
        <taxon>Haemaphysalis</taxon>
    </lineage>
</organism>